<proteinExistence type="inferred from homology"/>
<dbReference type="EMBL" id="VSSQ01000342">
    <property type="protein sequence ID" value="MPL91869.1"/>
    <property type="molecule type" value="Genomic_DNA"/>
</dbReference>
<dbReference type="AlphaFoldDB" id="A0A644VKF3"/>
<dbReference type="InterPro" id="IPR027417">
    <property type="entry name" value="P-loop_NTPase"/>
</dbReference>
<evidence type="ECO:0000256" key="3">
    <source>
        <dbReference type="ARBA" id="ARBA00022741"/>
    </source>
</evidence>
<evidence type="ECO:0000256" key="5">
    <source>
        <dbReference type="ARBA" id="ARBA00023136"/>
    </source>
</evidence>
<evidence type="ECO:0000256" key="2">
    <source>
        <dbReference type="ARBA" id="ARBA00008531"/>
    </source>
</evidence>
<keyword evidence="5" id="KW-0472">Membrane</keyword>
<dbReference type="InterPro" id="IPR000897">
    <property type="entry name" value="SRP54_GTPase_dom"/>
</dbReference>
<evidence type="ECO:0000313" key="7">
    <source>
        <dbReference type="EMBL" id="MPL91869.1"/>
    </source>
</evidence>
<dbReference type="SUPFAM" id="SSF52540">
    <property type="entry name" value="P-loop containing nucleoside triphosphate hydrolases"/>
    <property type="match status" value="1"/>
</dbReference>
<evidence type="ECO:0000256" key="4">
    <source>
        <dbReference type="ARBA" id="ARBA00023134"/>
    </source>
</evidence>
<accession>A0A644VKF3</accession>
<keyword evidence="4" id="KW-0342">GTP-binding</keyword>
<dbReference type="SMART" id="SM00962">
    <property type="entry name" value="SRP54"/>
    <property type="match status" value="1"/>
</dbReference>
<dbReference type="Pfam" id="PF00448">
    <property type="entry name" value="SRP54"/>
    <property type="match status" value="1"/>
</dbReference>
<name>A0A644VKF3_9ZZZZ</name>
<dbReference type="GO" id="GO:0003924">
    <property type="term" value="F:GTPase activity"/>
    <property type="evidence" value="ECO:0007669"/>
    <property type="project" value="TreeGrafter"/>
</dbReference>
<dbReference type="GO" id="GO:0005047">
    <property type="term" value="F:signal recognition particle binding"/>
    <property type="evidence" value="ECO:0007669"/>
    <property type="project" value="TreeGrafter"/>
</dbReference>
<comment type="similarity">
    <text evidence="2">Belongs to the GTP-binding SRP family.</text>
</comment>
<keyword evidence="3" id="KW-0547">Nucleotide-binding</keyword>
<reference evidence="7" key="1">
    <citation type="submission" date="2019-08" db="EMBL/GenBank/DDBJ databases">
        <authorList>
            <person name="Kucharzyk K."/>
            <person name="Murdoch R.W."/>
            <person name="Higgins S."/>
            <person name="Loffler F."/>
        </authorList>
    </citation>
    <scope>NUCLEOTIDE SEQUENCE</scope>
</reference>
<dbReference type="Gene3D" id="3.40.50.300">
    <property type="entry name" value="P-loop containing nucleotide triphosphate hydrolases"/>
    <property type="match status" value="1"/>
</dbReference>
<feature type="domain" description="SRP54-type proteins GTP-binding" evidence="6">
    <location>
        <begin position="131"/>
        <end position="324"/>
    </location>
</feature>
<sequence>MEFLSLEASDYESALRQARSEYGNAVRIHTRKDFTKASMLSKQKRCKITFYLVESKPPVSVVEEDPGRIEVFDADAYMQELLVSNDVPSSLHAEAKELLVADKGEHSRAEVEIALLQYLFDGVQFEEEISSRYAVFVGAAGVGKTTISIKTALHLRSQKAKRVALLSLDTNRVGSLGHIRQLSREFALPLFEASHEKALSELLPSLESFDHVLVDTCSFSAKYEEMKPIQDAMLALLGEKECSTYLVLSATFKESDLAAQLQIFSPLHIRASICTKLDETRGIGTLLGFTRKSNLPLLFLSDGQTIPDDLHIASASHLMKCLQGFSLDVTQFFPSA</sequence>
<gene>
    <name evidence="7" type="primary">srp54_1</name>
    <name evidence="7" type="ORF">SDC9_37952</name>
</gene>
<evidence type="ECO:0000256" key="1">
    <source>
        <dbReference type="ARBA" id="ARBA00004170"/>
    </source>
</evidence>
<dbReference type="PANTHER" id="PTHR43134:SF3">
    <property type="entry name" value="FLAGELLAR BIOSYNTHESIS PROTEIN FLHF"/>
    <property type="match status" value="1"/>
</dbReference>
<comment type="caution">
    <text evidence="7">The sequence shown here is derived from an EMBL/GenBank/DDBJ whole genome shotgun (WGS) entry which is preliminary data.</text>
</comment>
<protein>
    <submittedName>
        <fullName evidence="7">Signal recognition particle 54 kDa protein</fullName>
    </submittedName>
</protein>
<dbReference type="GO" id="GO:0005525">
    <property type="term" value="F:GTP binding"/>
    <property type="evidence" value="ECO:0007669"/>
    <property type="project" value="UniProtKB-KW"/>
</dbReference>
<dbReference type="Gene3D" id="1.20.120.1380">
    <property type="entry name" value="Flagellar FlhF biosynthesis protein, N domain"/>
    <property type="match status" value="1"/>
</dbReference>
<organism evidence="7">
    <name type="scientific">bioreactor metagenome</name>
    <dbReference type="NCBI Taxonomy" id="1076179"/>
    <lineage>
        <taxon>unclassified sequences</taxon>
        <taxon>metagenomes</taxon>
        <taxon>ecological metagenomes</taxon>
    </lineage>
</organism>
<dbReference type="GO" id="GO:0006614">
    <property type="term" value="P:SRP-dependent cotranslational protein targeting to membrane"/>
    <property type="evidence" value="ECO:0007669"/>
    <property type="project" value="InterPro"/>
</dbReference>
<comment type="subcellular location">
    <subcellularLocation>
        <location evidence="1">Membrane</location>
        <topology evidence="1">Peripheral membrane protein</topology>
    </subcellularLocation>
</comment>
<dbReference type="PANTHER" id="PTHR43134">
    <property type="entry name" value="SIGNAL RECOGNITION PARTICLE RECEPTOR SUBUNIT ALPHA"/>
    <property type="match status" value="1"/>
</dbReference>
<evidence type="ECO:0000259" key="6">
    <source>
        <dbReference type="SMART" id="SM00962"/>
    </source>
</evidence>
<dbReference type="GO" id="GO:0005886">
    <property type="term" value="C:plasma membrane"/>
    <property type="evidence" value="ECO:0007669"/>
    <property type="project" value="TreeGrafter"/>
</dbReference>